<protein>
    <recommendedName>
        <fullName evidence="4">MetA-pathway of phenol degradation</fullName>
    </recommendedName>
</protein>
<accession>A0ABP1F0H9</accession>
<evidence type="ECO:0008006" key="4">
    <source>
        <dbReference type="Google" id="ProtNLM"/>
    </source>
</evidence>
<dbReference type="EMBL" id="CAXJIO010000010">
    <property type="protein sequence ID" value="CAL2101985.1"/>
    <property type="molecule type" value="Genomic_DNA"/>
</dbReference>
<feature type="chain" id="PRO_5046649640" description="MetA-pathway of phenol degradation" evidence="1">
    <location>
        <begin position="24"/>
        <end position="303"/>
    </location>
</feature>
<sequence length="303" mass="32145">MKKITQAVCTLCVLLGVSTASNAQGMFDGFTPKKGDLSITASYAKSDFDQFYLGEEKQDAVPVHGEINQNIFSLFAKYGITDRLSAVVKVPYISAENTSGAPDPVNGETSISGLQDITIGLKLNAHTFKFAKADLSILTAGAVVIPTNYEPVGILSLGTGAFGVDLRLGLHLNTDIGFFSTLYAGYNLRGDADNNLIPNRGDFNAPNAFVTSGKIGYASKHIYVEAWADYANSEEGVDIGSPAFAGNFPETDVDYARVGLTVYKEVIPNLGISAGIGKVIDGRNIGDSIIYSGGITYNLSLLK</sequence>
<feature type="signal peptide" evidence="1">
    <location>
        <begin position="1"/>
        <end position="23"/>
    </location>
</feature>
<dbReference type="Proteomes" id="UP001497527">
    <property type="component" value="Unassembled WGS sequence"/>
</dbReference>
<dbReference type="Pfam" id="PF13557">
    <property type="entry name" value="Phenol_MetA_deg"/>
    <property type="match status" value="1"/>
</dbReference>
<evidence type="ECO:0000313" key="2">
    <source>
        <dbReference type="EMBL" id="CAL2101985.1"/>
    </source>
</evidence>
<gene>
    <name evidence="2" type="ORF">T190423A01A_10548</name>
</gene>
<organism evidence="2 3">
    <name type="scientific">Tenacibaculum polynesiense</name>
    <dbReference type="NCBI Taxonomy" id="3137857"/>
    <lineage>
        <taxon>Bacteria</taxon>
        <taxon>Pseudomonadati</taxon>
        <taxon>Bacteroidota</taxon>
        <taxon>Flavobacteriia</taxon>
        <taxon>Flavobacteriales</taxon>
        <taxon>Flavobacteriaceae</taxon>
        <taxon>Tenacibaculum</taxon>
    </lineage>
</organism>
<evidence type="ECO:0000313" key="3">
    <source>
        <dbReference type="Proteomes" id="UP001497527"/>
    </source>
</evidence>
<keyword evidence="1" id="KW-0732">Signal</keyword>
<reference evidence="2 3" key="1">
    <citation type="submission" date="2024-05" db="EMBL/GenBank/DDBJ databases">
        <authorList>
            <person name="Duchaud E."/>
        </authorList>
    </citation>
    <scope>NUCLEOTIDE SEQUENCE [LARGE SCALE GENOMIC DNA]</scope>
    <source>
        <strain evidence="2">Ena-SAMPLE-TAB-13-05-2024-13:56:06:370-140308</strain>
    </source>
</reference>
<evidence type="ECO:0000256" key="1">
    <source>
        <dbReference type="SAM" id="SignalP"/>
    </source>
</evidence>
<comment type="caution">
    <text evidence="2">The sequence shown here is derived from an EMBL/GenBank/DDBJ whole genome shotgun (WGS) entry which is preliminary data.</text>
</comment>
<proteinExistence type="predicted"/>
<keyword evidence="3" id="KW-1185">Reference proteome</keyword>
<name>A0ABP1F0H9_9FLAO</name>
<dbReference type="InterPro" id="IPR025737">
    <property type="entry name" value="FApF"/>
</dbReference>
<dbReference type="RefSeq" id="WP_348714721.1">
    <property type="nucleotide sequence ID" value="NZ_CAXJIO010000010.1"/>
</dbReference>